<evidence type="ECO:0000259" key="2">
    <source>
        <dbReference type="PROSITE" id="PS51782"/>
    </source>
</evidence>
<dbReference type="RefSeq" id="WP_075016850.1">
    <property type="nucleotide sequence ID" value="NZ_FODD01000011.1"/>
</dbReference>
<dbReference type="PANTHER" id="PTHR21666">
    <property type="entry name" value="PEPTIDASE-RELATED"/>
    <property type="match status" value="1"/>
</dbReference>
<evidence type="ECO:0000313" key="3">
    <source>
        <dbReference type="EMBL" id="SEN85233.1"/>
    </source>
</evidence>
<feature type="domain" description="LysM" evidence="2">
    <location>
        <begin position="54"/>
        <end position="103"/>
    </location>
</feature>
<keyword evidence="3" id="KW-0378">Hydrolase</keyword>
<dbReference type="InterPro" id="IPR036779">
    <property type="entry name" value="LysM_dom_sf"/>
</dbReference>
<dbReference type="InterPro" id="IPR016047">
    <property type="entry name" value="M23ase_b-sheet_dom"/>
</dbReference>
<sequence>MPAKGQHRKPRLNRLTRVCIAAGAGSAVIALPLIAATGASAAEPVKAPAAATASTYTVAPGDTLAKIATTHHVKGGWHQLYKDNEKVIGSNPNLIRPGTHLTLDGRPAVKPAAKPAAKAAPATATAVQSSVKTVQKAAASTGTGYTKPVGDAAIGTPYHQAGSNWSSGYHTGVDFLVWSGTPVHSVAAGTVVQAGADGAYGNDVIIKHADGKYTLYGHLTQPLVSAGQTVTEGQEIGISGATGNVTGPHLHFEVRTTPYYGSDIDPVAYLASHGVTI</sequence>
<dbReference type="InterPro" id="IPR011055">
    <property type="entry name" value="Dup_hybrid_motif"/>
</dbReference>
<dbReference type="PROSITE" id="PS51782">
    <property type="entry name" value="LYSM"/>
    <property type="match status" value="1"/>
</dbReference>
<dbReference type="Gene3D" id="3.10.350.10">
    <property type="entry name" value="LysM domain"/>
    <property type="match status" value="1"/>
</dbReference>
<dbReference type="PANTHER" id="PTHR21666:SF270">
    <property type="entry name" value="MUREIN HYDROLASE ACTIVATOR ENVC"/>
    <property type="match status" value="1"/>
</dbReference>
<dbReference type="InterPro" id="IPR050570">
    <property type="entry name" value="Cell_wall_metabolism_enzyme"/>
</dbReference>
<dbReference type="CDD" id="cd12797">
    <property type="entry name" value="M23_peptidase"/>
    <property type="match status" value="1"/>
</dbReference>
<gene>
    <name evidence="3" type="ORF">SAMN05216267_101194</name>
</gene>
<dbReference type="Pfam" id="PF01551">
    <property type="entry name" value="Peptidase_M23"/>
    <property type="match status" value="1"/>
</dbReference>
<name>A0A1H8JWY3_9ACTN</name>
<dbReference type="Proteomes" id="UP000181951">
    <property type="component" value="Unassembled WGS sequence"/>
</dbReference>
<dbReference type="Gene3D" id="2.70.70.10">
    <property type="entry name" value="Glucose Permease (Domain IIA)"/>
    <property type="match status" value="1"/>
</dbReference>
<feature type="chain" id="PRO_5010176435" evidence="1">
    <location>
        <begin position="42"/>
        <end position="277"/>
    </location>
</feature>
<dbReference type="CDD" id="cd00118">
    <property type="entry name" value="LysM"/>
    <property type="match status" value="1"/>
</dbReference>
<dbReference type="Pfam" id="PF01476">
    <property type="entry name" value="LysM"/>
    <property type="match status" value="1"/>
</dbReference>
<proteinExistence type="predicted"/>
<reference evidence="3 4" key="1">
    <citation type="submission" date="2016-10" db="EMBL/GenBank/DDBJ databases">
        <authorList>
            <person name="de Groot N.N."/>
        </authorList>
    </citation>
    <scope>NUCLEOTIDE SEQUENCE [LARGE SCALE GENOMIC DNA]</scope>
    <source>
        <strain evidence="3 4">CGMCC 4.2026</strain>
    </source>
</reference>
<dbReference type="EMBL" id="FODD01000011">
    <property type="protein sequence ID" value="SEN85233.1"/>
    <property type="molecule type" value="Genomic_DNA"/>
</dbReference>
<organism evidence="3 4">
    <name type="scientific">Actinacidiphila rubida</name>
    <dbReference type="NCBI Taxonomy" id="310780"/>
    <lineage>
        <taxon>Bacteria</taxon>
        <taxon>Bacillati</taxon>
        <taxon>Actinomycetota</taxon>
        <taxon>Actinomycetes</taxon>
        <taxon>Kitasatosporales</taxon>
        <taxon>Streptomycetaceae</taxon>
        <taxon>Actinacidiphila</taxon>
    </lineage>
</organism>
<evidence type="ECO:0000256" key="1">
    <source>
        <dbReference type="SAM" id="SignalP"/>
    </source>
</evidence>
<feature type="signal peptide" evidence="1">
    <location>
        <begin position="1"/>
        <end position="41"/>
    </location>
</feature>
<dbReference type="OrthoDB" id="5244067at2"/>
<dbReference type="SUPFAM" id="SSF51261">
    <property type="entry name" value="Duplicated hybrid motif"/>
    <property type="match status" value="1"/>
</dbReference>
<dbReference type="STRING" id="310780.SAMN05216267_101194"/>
<evidence type="ECO:0000313" key="4">
    <source>
        <dbReference type="Proteomes" id="UP000181951"/>
    </source>
</evidence>
<dbReference type="SMART" id="SM00257">
    <property type="entry name" value="LysM"/>
    <property type="match status" value="1"/>
</dbReference>
<dbReference type="GO" id="GO:0004222">
    <property type="term" value="F:metalloendopeptidase activity"/>
    <property type="evidence" value="ECO:0007669"/>
    <property type="project" value="TreeGrafter"/>
</dbReference>
<dbReference type="InterPro" id="IPR018392">
    <property type="entry name" value="LysM"/>
</dbReference>
<keyword evidence="1" id="KW-0732">Signal</keyword>
<accession>A0A1H8JWY3</accession>
<dbReference type="SUPFAM" id="SSF54106">
    <property type="entry name" value="LysM domain"/>
    <property type="match status" value="1"/>
</dbReference>
<keyword evidence="4" id="KW-1185">Reference proteome</keyword>
<dbReference type="FunFam" id="2.70.70.10:FF:000013">
    <property type="entry name" value="Peptidase family M23"/>
    <property type="match status" value="1"/>
</dbReference>
<dbReference type="AlphaFoldDB" id="A0A1H8JWY3"/>
<protein>
    <submittedName>
        <fullName evidence="3">Murein DD-endopeptidase MepM and murein hydrolase activator NlpD, contain LysM domain</fullName>
    </submittedName>
</protein>